<dbReference type="STRING" id="641524.ADICYQ_4733"/>
<comment type="function">
    <text evidence="6">Catalyzes the thiamine diphosphate-dependent decarboxylation of 2-oxoglutarate and the subsequent addition of the resulting succinic semialdehyde-thiamine pyrophosphate anion to isochorismate to yield 2-succinyl-5-enolpyruvyl-6-hydroxy-3-cyclohexene-1-carboxylate (SEPHCHC).</text>
</comment>
<dbReference type="NCBIfam" id="TIGR00173">
    <property type="entry name" value="menD"/>
    <property type="match status" value="1"/>
</dbReference>
<dbReference type="InterPro" id="IPR029061">
    <property type="entry name" value="THDP-binding"/>
</dbReference>
<evidence type="ECO:0000259" key="9">
    <source>
        <dbReference type="Pfam" id="PF16582"/>
    </source>
</evidence>
<evidence type="ECO:0000256" key="6">
    <source>
        <dbReference type="HAMAP-Rule" id="MF_01659"/>
    </source>
</evidence>
<comment type="pathway">
    <text evidence="6">Quinol/quinone metabolism; menaquinone biosynthesis.</text>
</comment>
<dbReference type="Pfam" id="PF02775">
    <property type="entry name" value="TPP_enzyme_C"/>
    <property type="match status" value="1"/>
</dbReference>
<keyword evidence="5 6" id="KW-0464">Manganese</keyword>
<proteinExistence type="inferred from homology"/>
<gene>
    <name evidence="6" type="primary">menD</name>
    <name evidence="10" type="ORF">ADICYQ_4733</name>
</gene>
<dbReference type="CDD" id="cd07037">
    <property type="entry name" value="TPP_PYR_MenD"/>
    <property type="match status" value="1"/>
</dbReference>
<dbReference type="Gene3D" id="3.40.50.970">
    <property type="match status" value="2"/>
</dbReference>
<dbReference type="EC" id="2.2.1.9" evidence="6"/>
<keyword evidence="1 6" id="KW-0808">Transferase</keyword>
<evidence type="ECO:0000259" key="8">
    <source>
        <dbReference type="Pfam" id="PF02776"/>
    </source>
</evidence>
<reference evidence="10 11" key="1">
    <citation type="journal article" date="2013" name="Genome Announc.">
        <title>Draft Genome Sequence of Cyclobacterium qasimii Strain M12-11BT, Isolated from Arctic Marine Sediment.</title>
        <authorList>
            <person name="Shivaji S."/>
            <person name="Ara S."/>
            <person name="Singh A."/>
            <person name="Kumar Pinnaka A."/>
        </authorList>
    </citation>
    <scope>NUCLEOTIDE SEQUENCE [LARGE SCALE GENOMIC DNA]</scope>
    <source>
        <strain evidence="10 11">M12-11B</strain>
    </source>
</reference>
<evidence type="ECO:0000256" key="4">
    <source>
        <dbReference type="ARBA" id="ARBA00023052"/>
    </source>
</evidence>
<dbReference type="PANTHER" id="PTHR42916">
    <property type="entry name" value="2-SUCCINYL-5-ENOLPYRUVYL-6-HYDROXY-3-CYCLOHEXENE-1-CARBOXYLATE SYNTHASE"/>
    <property type="match status" value="1"/>
</dbReference>
<dbReference type="Pfam" id="PF16582">
    <property type="entry name" value="TPP_enzyme_M_2"/>
    <property type="match status" value="1"/>
</dbReference>
<dbReference type="InterPro" id="IPR012001">
    <property type="entry name" value="Thiamin_PyroP_enz_TPP-bd_dom"/>
</dbReference>
<keyword evidence="3 6" id="KW-0460">Magnesium</keyword>
<evidence type="ECO:0000256" key="1">
    <source>
        <dbReference type="ARBA" id="ARBA00022679"/>
    </source>
</evidence>
<dbReference type="GO" id="GO:0070204">
    <property type="term" value="F:2-succinyl-5-enolpyruvyl-6-hydroxy-3-cyclohexene-1-carboxylic-acid synthase activity"/>
    <property type="evidence" value="ECO:0007669"/>
    <property type="project" value="UniProtKB-UniRule"/>
</dbReference>
<dbReference type="PATRIC" id="fig|641524.5.peg.4696"/>
<dbReference type="eggNOG" id="COG1165">
    <property type="taxonomic scope" value="Bacteria"/>
</dbReference>
<evidence type="ECO:0000313" key="10">
    <source>
        <dbReference type="EMBL" id="EPR66246.1"/>
    </source>
</evidence>
<comment type="cofactor">
    <cofactor evidence="6">
        <name>Mg(2+)</name>
        <dbReference type="ChEBI" id="CHEBI:18420"/>
    </cofactor>
    <cofactor evidence="6">
        <name>Mn(2+)</name>
        <dbReference type="ChEBI" id="CHEBI:29035"/>
    </cofactor>
</comment>
<feature type="domain" description="Menaquinone biosynthesis protein MenD middle" evidence="9">
    <location>
        <begin position="208"/>
        <end position="388"/>
    </location>
</feature>
<dbReference type="PIRSF" id="PIRSF004983">
    <property type="entry name" value="MenD"/>
    <property type="match status" value="1"/>
</dbReference>
<keyword evidence="6" id="KW-0474">Menaquinone biosynthesis</keyword>
<keyword evidence="4 6" id="KW-0786">Thiamine pyrophosphate</keyword>
<evidence type="ECO:0000313" key="11">
    <source>
        <dbReference type="Proteomes" id="UP000014974"/>
    </source>
</evidence>
<dbReference type="EMBL" id="ATNM01000153">
    <property type="protein sequence ID" value="EPR66246.1"/>
    <property type="molecule type" value="Genomic_DNA"/>
</dbReference>
<dbReference type="InterPro" id="IPR011766">
    <property type="entry name" value="TPP_enzyme_TPP-bd"/>
</dbReference>
<dbReference type="GO" id="GO:0030145">
    <property type="term" value="F:manganese ion binding"/>
    <property type="evidence" value="ECO:0007669"/>
    <property type="project" value="UniProtKB-UniRule"/>
</dbReference>
<dbReference type="Gene3D" id="3.40.50.1220">
    <property type="entry name" value="TPP-binding domain"/>
    <property type="match status" value="1"/>
</dbReference>
<comment type="cofactor">
    <cofactor evidence="6">
        <name>thiamine diphosphate</name>
        <dbReference type="ChEBI" id="CHEBI:58937"/>
    </cofactor>
    <text evidence="6">Binds 1 thiamine pyrophosphate per subunit.</text>
</comment>
<accession>S7V8Q4</accession>
<dbReference type="UniPathway" id="UPA00079"/>
<dbReference type="UniPathway" id="UPA01057">
    <property type="reaction ID" value="UER00164"/>
</dbReference>
<feature type="domain" description="Thiamine pyrophosphate enzyme TPP-binding" evidence="7">
    <location>
        <begin position="424"/>
        <end position="538"/>
    </location>
</feature>
<keyword evidence="2 6" id="KW-0479">Metal-binding</keyword>
<comment type="caution">
    <text evidence="10">The sequence shown here is derived from an EMBL/GenBank/DDBJ whole genome shotgun (WGS) entry which is preliminary data.</text>
</comment>
<evidence type="ECO:0000256" key="5">
    <source>
        <dbReference type="ARBA" id="ARBA00023211"/>
    </source>
</evidence>
<dbReference type="GO" id="GO:0009234">
    <property type="term" value="P:menaquinone biosynthetic process"/>
    <property type="evidence" value="ECO:0007669"/>
    <property type="project" value="UniProtKB-UniRule"/>
</dbReference>
<dbReference type="RefSeq" id="WP_020893273.1">
    <property type="nucleotide sequence ID" value="NZ_ATNM01000153.1"/>
</dbReference>
<protein>
    <recommendedName>
        <fullName evidence="6">2-succinyl-5-enolpyruvyl-6-hydroxy-3-cyclohexene-1-carboxylate synthase</fullName>
        <shortName evidence="6">SEPHCHC synthase</shortName>
        <ecNumber evidence="6">2.2.1.9</ecNumber>
    </recommendedName>
    <alternativeName>
        <fullName evidence="6">Menaquinone biosynthesis protein MenD</fullName>
    </alternativeName>
</protein>
<dbReference type="InterPro" id="IPR004433">
    <property type="entry name" value="MenaQ_synth_MenD"/>
</dbReference>
<dbReference type="HAMAP" id="MF_01659">
    <property type="entry name" value="MenD"/>
    <property type="match status" value="1"/>
</dbReference>
<dbReference type="InterPro" id="IPR032264">
    <property type="entry name" value="MenD_middle"/>
</dbReference>
<comment type="catalytic activity">
    <reaction evidence="6">
        <text>isochorismate + 2-oxoglutarate + H(+) = 5-enolpyruvoyl-6-hydroxy-2-succinyl-cyclohex-3-ene-1-carboxylate + CO2</text>
        <dbReference type="Rhea" id="RHEA:25593"/>
        <dbReference type="ChEBI" id="CHEBI:15378"/>
        <dbReference type="ChEBI" id="CHEBI:16526"/>
        <dbReference type="ChEBI" id="CHEBI:16810"/>
        <dbReference type="ChEBI" id="CHEBI:29780"/>
        <dbReference type="ChEBI" id="CHEBI:58818"/>
        <dbReference type="EC" id="2.2.1.9"/>
    </reaction>
</comment>
<sequence>MILPQLTYLASICANSGITEAILSPGSRCAPISLAFIRHPDIHCRVIPDERSAAFIAMGMAQQRNKPVVLICTSGSAVLNYAPAIAEAYYQQIPLLVLTADRPAEWIEQWDGQTIRQENIYSSYIKSSFTFPDEVSHPDKLWHAKRIAKEAIIESSEAPMGPVHINIPLREPFYPSHKEQYPFEVTDLEPTLELHQISSKLKEESAVQIKSQLNKFKKVLVLAGQQRPDAKIKDLLKTIAKNHQAVVVTDVISNMSQESTIEHHDFFLANQTSGMVPDLIISFGKSIISKALKLFLRENKIIHWHIQPQGQVPDPFQHLSQIIRLSPASFLDFFQKESPQVNADFEQEWRNKNATIKANLPMVLANAPFGELKALEKVLNALPSYGKIHIANSMAIRNVNFLGLRGDDLEIICNRGTSGIDGSNSTAVGCTFTTKEPVVLLTGDMAFFYDRNAFWHQYNLPNLRLVLFNNHGGGIFRMIDGPAALPEMAEYFETHQKLSADKMASEYGFQYQAVQSMEALELALKEFFQTSVKPKLLEIKSDSEVNTEALKMIKAALKAGLF</sequence>
<evidence type="ECO:0000259" key="7">
    <source>
        <dbReference type="Pfam" id="PF02775"/>
    </source>
</evidence>
<comment type="pathway">
    <text evidence="6">Quinol/quinone metabolism; 1,4-dihydroxy-2-naphthoate biosynthesis; 1,4-dihydroxy-2-naphthoate from chorismate: step 2/7.</text>
</comment>
<dbReference type="AlphaFoldDB" id="S7V8Q4"/>
<organism evidence="10 11">
    <name type="scientific">Cyclobacterium qasimii M12-11B</name>
    <dbReference type="NCBI Taxonomy" id="641524"/>
    <lineage>
        <taxon>Bacteria</taxon>
        <taxon>Pseudomonadati</taxon>
        <taxon>Bacteroidota</taxon>
        <taxon>Cytophagia</taxon>
        <taxon>Cytophagales</taxon>
        <taxon>Cyclobacteriaceae</taxon>
        <taxon>Cyclobacterium</taxon>
    </lineage>
</organism>
<name>S7V8Q4_9BACT</name>
<dbReference type="Pfam" id="PF02776">
    <property type="entry name" value="TPP_enzyme_N"/>
    <property type="match status" value="1"/>
</dbReference>
<comment type="subunit">
    <text evidence="6">Homodimer.</text>
</comment>
<dbReference type="CDD" id="cd02009">
    <property type="entry name" value="TPP_SHCHC_synthase"/>
    <property type="match status" value="1"/>
</dbReference>
<dbReference type="SUPFAM" id="SSF52518">
    <property type="entry name" value="Thiamin diphosphate-binding fold (THDP-binding)"/>
    <property type="match status" value="2"/>
</dbReference>
<dbReference type="Proteomes" id="UP000014974">
    <property type="component" value="Unassembled WGS sequence"/>
</dbReference>
<dbReference type="GO" id="GO:0000287">
    <property type="term" value="F:magnesium ion binding"/>
    <property type="evidence" value="ECO:0007669"/>
    <property type="project" value="UniProtKB-UniRule"/>
</dbReference>
<evidence type="ECO:0000256" key="3">
    <source>
        <dbReference type="ARBA" id="ARBA00022842"/>
    </source>
</evidence>
<feature type="domain" description="Thiamine pyrophosphate enzyme N-terminal TPP-binding" evidence="8">
    <location>
        <begin position="8"/>
        <end position="115"/>
    </location>
</feature>
<dbReference type="GO" id="GO:0030976">
    <property type="term" value="F:thiamine pyrophosphate binding"/>
    <property type="evidence" value="ECO:0007669"/>
    <property type="project" value="UniProtKB-UniRule"/>
</dbReference>
<dbReference type="OrthoDB" id="9791859at2"/>
<comment type="similarity">
    <text evidence="6">Belongs to the TPP enzyme family. MenD subfamily.</text>
</comment>
<dbReference type="PANTHER" id="PTHR42916:SF1">
    <property type="entry name" value="PROTEIN PHYLLO, CHLOROPLASTIC"/>
    <property type="match status" value="1"/>
</dbReference>
<evidence type="ECO:0000256" key="2">
    <source>
        <dbReference type="ARBA" id="ARBA00022723"/>
    </source>
</evidence>